<accession>A0ACB8XFF0</accession>
<gene>
    <name evidence="1" type="ORF">L6452_43904</name>
</gene>
<dbReference type="Proteomes" id="UP001055879">
    <property type="component" value="Linkage Group LG18"/>
</dbReference>
<proteinExistence type="predicted"/>
<protein>
    <submittedName>
        <fullName evidence="1">Uncharacterized protein</fullName>
    </submittedName>
</protein>
<dbReference type="EMBL" id="CM042064">
    <property type="protein sequence ID" value="KAI3665280.1"/>
    <property type="molecule type" value="Genomic_DNA"/>
</dbReference>
<reference evidence="1 2" key="2">
    <citation type="journal article" date="2022" name="Mol. Ecol. Resour.">
        <title>The genomes of chicory, endive, great burdock and yacon provide insights into Asteraceae paleo-polyploidization history and plant inulin production.</title>
        <authorList>
            <person name="Fan W."/>
            <person name="Wang S."/>
            <person name="Wang H."/>
            <person name="Wang A."/>
            <person name="Jiang F."/>
            <person name="Liu H."/>
            <person name="Zhao H."/>
            <person name="Xu D."/>
            <person name="Zhang Y."/>
        </authorList>
    </citation>
    <scope>NUCLEOTIDE SEQUENCE [LARGE SCALE GENOMIC DNA]</scope>
    <source>
        <strain evidence="2">cv. Niubang</strain>
    </source>
</reference>
<evidence type="ECO:0000313" key="2">
    <source>
        <dbReference type="Proteomes" id="UP001055879"/>
    </source>
</evidence>
<evidence type="ECO:0000313" key="1">
    <source>
        <dbReference type="EMBL" id="KAI3665280.1"/>
    </source>
</evidence>
<comment type="caution">
    <text evidence="1">The sequence shown here is derived from an EMBL/GenBank/DDBJ whole genome shotgun (WGS) entry which is preliminary data.</text>
</comment>
<sequence>MSGRKRGRIEGATIGGASEFGVGHHLLPLEFILQVGHPRATGDGGATVGGGSGGGGAMIGRLRPGGDPTSILFDFMSAANLPTTTHLFHLTKSFTNLFIQQLPDI</sequence>
<keyword evidence="2" id="KW-1185">Reference proteome</keyword>
<organism evidence="1 2">
    <name type="scientific">Arctium lappa</name>
    <name type="common">Greater burdock</name>
    <name type="synonym">Lappa major</name>
    <dbReference type="NCBI Taxonomy" id="4217"/>
    <lineage>
        <taxon>Eukaryota</taxon>
        <taxon>Viridiplantae</taxon>
        <taxon>Streptophyta</taxon>
        <taxon>Embryophyta</taxon>
        <taxon>Tracheophyta</taxon>
        <taxon>Spermatophyta</taxon>
        <taxon>Magnoliopsida</taxon>
        <taxon>eudicotyledons</taxon>
        <taxon>Gunneridae</taxon>
        <taxon>Pentapetalae</taxon>
        <taxon>asterids</taxon>
        <taxon>campanulids</taxon>
        <taxon>Asterales</taxon>
        <taxon>Asteraceae</taxon>
        <taxon>Carduoideae</taxon>
        <taxon>Cardueae</taxon>
        <taxon>Arctiinae</taxon>
        <taxon>Arctium</taxon>
    </lineage>
</organism>
<reference evidence="2" key="1">
    <citation type="journal article" date="2022" name="Mol. Ecol. Resour.">
        <title>The genomes of chicory, endive, great burdock and yacon provide insights into Asteraceae palaeo-polyploidization history and plant inulin production.</title>
        <authorList>
            <person name="Fan W."/>
            <person name="Wang S."/>
            <person name="Wang H."/>
            <person name="Wang A."/>
            <person name="Jiang F."/>
            <person name="Liu H."/>
            <person name="Zhao H."/>
            <person name="Xu D."/>
            <person name="Zhang Y."/>
        </authorList>
    </citation>
    <scope>NUCLEOTIDE SEQUENCE [LARGE SCALE GENOMIC DNA]</scope>
    <source>
        <strain evidence="2">cv. Niubang</strain>
    </source>
</reference>
<name>A0ACB8XFF0_ARCLA</name>